<dbReference type="PRINTS" id="PR00377">
    <property type="entry name" value="IMPHPHTASES"/>
</dbReference>
<dbReference type="GO" id="GO:0008934">
    <property type="term" value="F:inositol monophosphate 1-phosphatase activity"/>
    <property type="evidence" value="ECO:0007669"/>
    <property type="project" value="InterPro"/>
</dbReference>
<dbReference type="OrthoDB" id="5289799at2"/>
<dbReference type="Proteomes" id="UP000192907">
    <property type="component" value="Unassembled WGS sequence"/>
</dbReference>
<sequence length="267" mass="29720">MEIEGDLKTLDQIIRAAGDKLMSFYRRDDLRVTQKKDDSLVTEADLASEKVIIDALTEHFPGDKIYSEEAGLSSADRHEGSYIWIVDPLDGTTNFSNHYPFFCVSMGRGVFTKDGKIEIVQGGVYDPVREECFLAERGRGASCNGRDISVRPDRPPEEGFIVTGFSYHKGPELEVDVNRFLRVAEVCQSIRRDGAAALDLAYVAYGIYDGYWEFGLRPWDIAAGSLIVQEAGGYVYDTGRGADSFDPESDGILCGTRSMSEYLRSKM</sequence>
<dbReference type="GO" id="GO:0046854">
    <property type="term" value="P:phosphatidylinositol phosphate biosynthetic process"/>
    <property type="evidence" value="ECO:0007669"/>
    <property type="project" value="InterPro"/>
</dbReference>
<dbReference type="InterPro" id="IPR000760">
    <property type="entry name" value="Inositol_monophosphatase-like"/>
</dbReference>
<evidence type="ECO:0000256" key="1">
    <source>
        <dbReference type="ARBA" id="ARBA00001033"/>
    </source>
</evidence>
<dbReference type="PANTHER" id="PTHR20854:SF4">
    <property type="entry name" value="INOSITOL-1-MONOPHOSPHATASE-RELATED"/>
    <property type="match status" value="1"/>
</dbReference>
<feature type="binding site" evidence="7">
    <location>
        <position position="220"/>
    </location>
    <ligand>
        <name>Mg(2+)</name>
        <dbReference type="ChEBI" id="CHEBI:18420"/>
        <label>2</label>
    </ligand>
</feature>
<comment type="catalytic activity">
    <reaction evidence="1 8">
        <text>a myo-inositol phosphate + H2O = myo-inositol + phosphate</text>
        <dbReference type="Rhea" id="RHEA:24056"/>
        <dbReference type="ChEBI" id="CHEBI:15377"/>
        <dbReference type="ChEBI" id="CHEBI:17268"/>
        <dbReference type="ChEBI" id="CHEBI:43474"/>
        <dbReference type="ChEBI" id="CHEBI:84139"/>
        <dbReference type="EC" id="3.1.3.25"/>
    </reaction>
</comment>
<dbReference type="GO" id="GO:0007165">
    <property type="term" value="P:signal transduction"/>
    <property type="evidence" value="ECO:0007669"/>
    <property type="project" value="TreeGrafter"/>
</dbReference>
<dbReference type="GO" id="GO:0006020">
    <property type="term" value="P:inositol metabolic process"/>
    <property type="evidence" value="ECO:0007669"/>
    <property type="project" value="TreeGrafter"/>
</dbReference>
<dbReference type="AlphaFoldDB" id="A0A1Y6B3N5"/>
<keyword evidence="5 8" id="KW-0378">Hydrolase</keyword>
<evidence type="ECO:0000256" key="2">
    <source>
        <dbReference type="ARBA" id="ARBA00001946"/>
    </source>
</evidence>
<proteinExistence type="inferred from homology"/>
<feature type="binding site" evidence="7">
    <location>
        <position position="89"/>
    </location>
    <ligand>
        <name>Mg(2+)</name>
        <dbReference type="ChEBI" id="CHEBI:18420"/>
        <label>1</label>
        <note>catalytic</note>
    </ligand>
</feature>
<dbReference type="Gene3D" id="3.30.540.10">
    <property type="entry name" value="Fructose-1,6-Bisphosphatase, subunit A, domain 1"/>
    <property type="match status" value="1"/>
</dbReference>
<evidence type="ECO:0000256" key="7">
    <source>
        <dbReference type="PIRSR" id="PIRSR600760-2"/>
    </source>
</evidence>
<dbReference type="Pfam" id="PF00459">
    <property type="entry name" value="Inositol_P"/>
    <property type="match status" value="1"/>
</dbReference>
<accession>A0A1Y6B3N5</accession>
<protein>
    <recommendedName>
        <fullName evidence="8">Inositol-1-monophosphatase</fullName>
        <ecNumber evidence="8">3.1.3.25</ecNumber>
    </recommendedName>
</protein>
<dbReference type="InterPro" id="IPR020583">
    <property type="entry name" value="Inositol_monoP_metal-BS"/>
</dbReference>
<evidence type="ECO:0000313" key="10">
    <source>
        <dbReference type="Proteomes" id="UP000192907"/>
    </source>
</evidence>
<dbReference type="EMBL" id="FWZT01000001">
    <property type="protein sequence ID" value="SME89848.1"/>
    <property type="molecule type" value="Genomic_DNA"/>
</dbReference>
<dbReference type="SUPFAM" id="SSF56655">
    <property type="entry name" value="Carbohydrate phosphatase"/>
    <property type="match status" value="1"/>
</dbReference>
<evidence type="ECO:0000313" key="9">
    <source>
        <dbReference type="EMBL" id="SME89848.1"/>
    </source>
</evidence>
<organism evidence="9 10">
    <name type="scientific">Pseudobacteriovorax antillogorgiicola</name>
    <dbReference type="NCBI Taxonomy" id="1513793"/>
    <lineage>
        <taxon>Bacteria</taxon>
        <taxon>Pseudomonadati</taxon>
        <taxon>Bdellovibrionota</taxon>
        <taxon>Oligoflexia</taxon>
        <taxon>Oligoflexales</taxon>
        <taxon>Pseudobacteriovoracaceae</taxon>
        <taxon>Pseudobacteriovorax</taxon>
    </lineage>
</organism>
<evidence type="ECO:0000256" key="6">
    <source>
        <dbReference type="ARBA" id="ARBA00022842"/>
    </source>
</evidence>
<feature type="binding site" evidence="7">
    <location>
        <position position="90"/>
    </location>
    <ligand>
        <name>Mg(2+)</name>
        <dbReference type="ChEBI" id="CHEBI:18420"/>
        <label>2</label>
    </ligand>
</feature>
<dbReference type="InterPro" id="IPR020550">
    <property type="entry name" value="Inositol_monophosphatase_CS"/>
</dbReference>
<dbReference type="PANTHER" id="PTHR20854">
    <property type="entry name" value="INOSITOL MONOPHOSPHATASE"/>
    <property type="match status" value="1"/>
</dbReference>
<feature type="binding site" evidence="7">
    <location>
        <position position="87"/>
    </location>
    <ligand>
        <name>Mg(2+)</name>
        <dbReference type="ChEBI" id="CHEBI:18420"/>
        <label>1</label>
        <note>catalytic</note>
    </ligand>
</feature>
<comment type="cofactor">
    <cofactor evidence="2 7 8">
        <name>Mg(2+)</name>
        <dbReference type="ChEBI" id="CHEBI:18420"/>
    </cofactor>
</comment>
<feature type="binding site" evidence="7">
    <location>
        <position position="68"/>
    </location>
    <ligand>
        <name>Mg(2+)</name>
        <dbReference type="ChEBI" id="CHEBI:18420"/>
        <label>1</label>
        <note>catalytic</note>
    </ligand>
</feature>
<comment type="similarity">
    <text evidence="3 8">Belongs to the inositol monophosphatase superfamily.</text>
</comment>
<gene>
    <name evidence="9" type="ORF">SAMN06296036_101307</name>
</gene>
<evidence type="ECO:0000256" key="5">
    <source>
        <dbReference type="ARBA" id="ARBA00022801"/>
    </source>
</evidence>
<evidence type="ECO:0000256" key="4">
    <source>
        <dbReference type="ARBA" id="ARBA00022723"/>
    </source>
</evidence>
<dbReference type="PROSITE" id="PS00629">
    <property type="entry name" value="IMP_1"/>
    <property type="match status" value="1"/>
</dbReference>
<dbReference type="STRING" id="1513793.SAMN06296036_101307"/>
<evidence type="ECO:0000256" key="8">
    <source>
        <dbReference type="RuleBase" id="RU364068"/>
    </source>
</evidence>
<dbReference type="PROSITE" id="PS00630">
    <property type="entry name" value="IMP_2"/>
    <property type="match status" value="1"/>
</dbReference>
<name>A0A1Y6B3N5_9BACT</name>
<evidence type="ECO:0000256" key="3">
    <source>
        <dbReference type="ARBA" id="ARBA00009759"/>
    </source>
</evidence>
<dbReference type="Gene3D" id="3.40.190.80">
    <property type="match status" value="1"/>
</dbReference>
<dbReference type="RefSeq" id="WP_132314573.1">
    <property type="nucleotide sequence ID" value="NZ_FWZT01000001.1"/>
</dbReference>
<dbReference type="GO" id="GO:0046872">
    <property type="term" value="F:metal ion binding"/>
    <property type="evidence" value="ECO:0007669"/>
    <property type="project" value="UniProtKB-KW"/>
</dbReference>
<dbReference type="CDD" id="cd01639">
    <property type="entry name" value="IMPase"/>
    <property type="match status" value="1"/>
</dbReference>
<keyword evidence="4 7" id="KW-0479">Metal-binding</keyword>
<dbReference type="InterPro" id="IPR033942">
    <property type="entry name" value="IMPase"/>
</dbReference>
<dbReference type="FunFam" id="3.30.540.10:FF:000003">
    <property type="entry name" value="Inositol-1-monophosphatase"/>
    <property type="match status" value="1"/>
</dbReference>
<dbReference type="EC" id="3.1.3.25" evidence="8"/>
<keyword evidence="6 7" id="KW-0460">Magnesium</keyword>
<keyword evidence="10" id="KW-1185">Reference proteome</keyword>
<reference evidence="10" key="1">
    <citation type="submission" date="2017-04" db="EMBL/GenBank/DDBJ databases">
        <authorList>
            <person name="Varghese N."/>
            <person name="Submissions S."/>
        </authorList>
    </citation>
    <scope>NUCLEOTIDE SEQUENCE [LARGE SCALE GENOMIC DNA]</scope>
    <source>
        <strain evidence="10">RKEM611</strain>
    </source>
</reference>